<keyword evidence="1" id="KW-0175">Coiled coil</keyword>
<dbReference type="AlphaFoldDB" id="A0A317YTR7"/>
<reference evidence="3 4" key="1">
    <citation type="journal article" date="2018" name="Vet. Microbiol.">
        <title>Clonal diversity and geographic distribution of methicillin-resistant Staphylococcus pseudintermedius from Australian animals: Discovery of novel sequence types.</title>
        <authorList>
            <person name="Worthing K.A."/>
            <person name="Abraham S."/>
            <person name="Coombs G.W."/>
            <person name="Pang S."/>
            <person name="Saputra S."/>
            <person name="Jordan D."/>
            <person name="Trott D.J."/>
            <person name="Norris J.M."/>
        </authorList>
    </citation>
    <scope>NUCLEOTIDE SEQUENCE [LARGE SCALE GENOMIC DNA]</scope>
    <source>
        <strain evidence="3 4">ST525 1</strain>
    </source>
</reference>
<dbReference type="Proteomes" id="UP000246800">
    <property type="component" value="Unassembled WGS sequence"/>
</dbReference>
<evidence type="ECO:0008006" key="5">
    <source>
        <dbReference type="Google" id="ProtNLM"/>
    </source>
</evidence>
<evidence type="ECO:0000256" key="2">
    <source>
        <dbReference type="SAM" id="MobiDB-lite"/>
    </source>
</evidence>
<feature type="coiled-coil region" evidence="1">
    <location>
        <begin position="29"/>
        <end position="101"/>
    </location>
</feature>
<sequence>MSFTRDDLRELELSDEQVEKVMSLHGQEVQTLKEQVNDFSAKNDYAQEELKSYKQRIDEKEIELNELQKKAKNGDDLSETLEALKQANKQKDEQHKKEMDSLKLKYEVSKALTNAGARNERAVLALIDTDNLTLSNEGHGVIGLEDQLKNLKESDSYLFNEDTNNSSQDNSNSNSPGYNAGGQQGNGGIEKSDESIGINNARRLLGKK</sequence>
<feature type="compositionally biased region" description="Low complexity" evidence="2">
    <location>
        <begin position="164"/>
        <end position="178"/>
    </location>
</feature>
<protein>
    <recommendedName>
        <fullName evidence="5">Scaffolding protein</fullName>
    </recommendedName>
</protein>
<name>A0A317YTR7_STAPS</name>
<dbReference type="EMBL" id="QEIT01000021">
    <property type="protein sequence ID" value="PWZ75880.1"/>
    <property type="molecule type" value="Genomic_DNA"/>
</dbReference>
<dbReference type="InterPro" id="IPR009636">
    <property type="entry name" value="SCAF"/>
</dbReference>
<organism evidence="3 4">
    <name type="scientific">Staphylococcus pseudintermedius</name>
    <dbReference type="NCBI Taxonomy" id="283734"/>
    <lineage>
        <taxon>Bacteria</taxon>
        <taxon>Bacillati</taxon>
        <taxon>Bacillota</taxon>
        <taxon>Bacilli</taxon>
        <taxon>Bacillales</taxon>
        <taxon>Staphylococcaceae</taxon>
        <taxon>Staphylococcus</taxon>
        <taxon>Staphylococcus intermedius group</taxon>
    </lineage>
</organism>
<accession>A0A317YTR7</accession>
<comment type="caution">
    <text evidence="3">The sequence shown here is derived from an EMBL/GenBank/DDBJ whole genome shotgun (WGS) entry which is preliminary data.</text>
</comment>
<gene>
    <name evidence="3" type="ORF">DD902_04255</name>
</gene>
<evidence type="ECO:0000313" key="4">
    <source>
        <dbReference type="Proteomes" id="UP000246800"/>
    </source>
</evidence>
<evidence type="ECO:0000313" key="3">
    <source>
        <dbReference type="EMBL" id="PWZ75880.1"/>
    </source>
</evidence>
<feature type="compositionally biased region" description="Gly residues" evidence="2">
    <location>
        <begin position="179"/>
        <end position="188"/>
    </location>
</feature>
<proteinExistence type="predicted"/>
<feature type="region of interest" description="Disordered" evidence="2">
    <location>
        <begin position="158"/>
        <end position="208"/>
    </location>
</feature>
<evidence type="ECO:0000256" key="1">
    <source>
        <dbReference type="SAM" id="Coils"/>
    </source>
</evidence>
<dbReference type="RefSeq" id="WP_110179215.1">
    <property type="nucleotide sequence ID" value="NZ_QEIT01000021.1"/>
</dbReference>
<dbReference type="Pfam" id="PF06810">
    <property type="entry name" value="Phage_scaffold"/>
    <property type="match status" value="1"/>
</dbReference>